<dbReference type="PANTHER" id="PTHR39183">
    <property type="entry name" value="SPORE COAT PROTEIN F-LIKE PROTEIN YHCQ"/>
    <property type="match status" value="1"/>
</dbReference>
<dbReference type="GO" id="GO:0030435">
    <property type="term" value="P:sporulation resulting in formation of a cellular spore"/>
    <property type="evidence" value="ECO:0007669"/>
    <property type="project" value="UniProtKB-KW"/>
</dbReference>
<keyword evidence="6" id="KW-1185">Reference proteome</keyword>
<protein>
    <recommendedName>
        <fullName evidence="7">Spore coat protein</fullName>
    </recommendedName>
</protein>
<feature type="compositionally biased region" description="Low complexity" evidence="4">
    <location>
        <begin position="1"/>
        <end position="10"/>
    </location>
</feature>
<gene>
    <name evidence="5" type="primary">yhcQ</name>
    <name evidence="5" type="ordered locus">BAMF_1014</name>
</gene>
<dbReference type="KEGG" id="bao:BAMF_1014"/>
<comment type="subcellular location">
    <subcellularLocation>
        <location evidence="2">Spore coat</location>
    </subcellularLocation>
</comment>
<evidence type="ECO:0008006" key="7">
    <source>
        <dbReference type="Google" id="ProtNLM"/>
    </source>
</evidence>
<comment type="similarity">
    <text evidence="3">Belongs to the CotF family.</text>
</comment>
<reference evidence="5 6" key="1">
    <citation type="journal article" date="2011" name="Int. J. Syst. Evol. Microbiol.">
        <title>Relationship of Bacillus amyloliquefaciens clades associated with strains DSM 7T and FZB42T: a proposal for Bacillus amyloliquefaciens subsp. amyloliquefaciens subsp. nov. and Bacillus amyloliquefaciens subsp. plantarum subsp. nov. based on complete genome sequence comparisons.</title>
        <authorList>
            <person name="Borriss R."/>
            <person name="Chen X.H."/>
            <person name="Rueckert C."/>
            <person name="Blom J."/>
            <person name="Becker A."/>
            <person name="Baumgarth B."/>
            <person name="Fan B."/>
            <person name="Pukall R."/>
            <person name="Schumann P."/>
            <person name="Sproer C."/>
            <person name="Junge H."/>
            <person name="Vater J."/>
            <person name="Puhler A."/>
            <person name="Klenk H.P."/>
        </authorList>
    </citation>
    <scope>NUCLEOTIDE SEQUENCE [LARGE SCALE GENOMIC DNA]</scope>
    <source>
        <strain evidence="6">DSM 7</strain>
    </source>
</reference>
<evidence type="ECO:0000313" key="5">
    <source>
        <dbReference type="EMBL" id="CBI42140.1"/>
    </source>
</evidence>
<dbReference type="Proteomes" id="UP000006562">
    <property type="component" value="Chromosome"/>
</dbReference>
<evidence type="ECO:0000256" key="4">
    <source>
        <dbReference type="SAM" id="MobiDB-lite"/>
    </source>
</evidence>
<reference evidence="6" key="2">
    <citation type="journal article" date="2011" name="J. Biotechnol.">
        <title>Genome sequence of B. amyloliquefaciens type strain DSM7(T) reveals differences to plant-associated B. amyloliquefaciens FZB42.</title>
        <authorList>
            <person name="Ruckert C."/>
            <person name="Blom J."/>
            <person name="Chen X."/>
            <person name="Reva O."/>
            <person name="Borriss R."/>
        </authorList>
    </citation>
    <scope>NUCLEOTIDE SEQUENCE [LARGE SCALE GENOMIC DNA]</scope>
    <source>
        <strain evidence="6">DSM 7</strain>
    </source>
</reference>
<evidence type="ECO:0000313" key="6">
    <source>
        <dbReference type="Proteomes" id="UP000006562"/>
    </source>
</evidence>
<feature type="compositionally biased region" description="Low complexity" evidence="4">
    <location>
        <begin position="202"/>
        <end position="222"/>
    </location>
</feature>
<dbReference type="Pfam" id="PF07875">
    <property type="entry name" value="Coat_F"/>
    <property type="match status" value="1"/>
</dbReference>
<dbReference type="EMBL" id="FN597644">
    <property type="protein sequence ID" value="CBI42140.1"/>
    <property type="molecule type" value="Genomic_DNA"/>
</dbReference>
<dbReference type="AlphaFoldDB" id="A0A9P1JFU8"/>
<evidence type="ECO:0000256" key="1">
    <source>
        <dbReference type="ARBA" id="ARBA00022969"/>
    </source>
</evidence>
<accession>A0A9P1JFU8</accession>
<evidence type="ECO:0000256" key="3">
    <source>
        <dbReference type="ARBA" id="ARBA00024344"/>
    </source>
</evidence>
<organism evidence="5 6">
    <name type="scientific">Bacillus amyloliquefaciens (strain ATCC 23350 / DSM 7 / BCRC 11601 / CCUG 28519 / NBRC 15535 / NRRL B-14393 / F)</name>
    <dbReference type="NCBI Taxonomy" id="692420"/>
    <lineage>
        <taxon>Bacteria</taxon>
        <taxon>Bacillati</taxon>
        <taxon>Bacillota</taxon>
        <taxon>Bacilli</taxon>
        <taxon>Bacillales</taxon>
        <taxon>Bacillaceae</taxon>
        <taxon>Bacillus</taxon>
        <taxon>Bacillus amyloliquefaciens group</taxon>
    </lineage>
</organism>
<dbReference type="InterPro" id="IPR012347">
    <property type="entry name" value="Ferritin-like"/>
</dbReference>
<dbReference type="Gene3D" id="1.20.1260.10">
    <property type="match status" value="1"/>
</dbReference>
<feature type="region of interest" description="Disordered" evidence="4">
    <location>
        <begin position="199"/>
        <end position="222"/>
    </location>
</feature>
<dbReference type="RefSeq" id="WP_013351634.1">
    <property type="nucleotide sequence ID" value="NC_014551.1"/>
</dbReference>
<dbReference type="PANTHER" id="PTHR39183:SF1">
    <property type="entry name" value="SPORE COAT PROTEIN F-LIKE PROTEIN YHCQ"/>
    <property type="match status" value="1"/>
</dbReference>
<feature type="region of interest" description="Disordered" evidence="4">
    <location>
        <begin position="1"/>
        <end position="27"/>
    </location>
</feature>
<proteinExistence type="inferred from homology"/>
<name>A0A9P1JFU8_BACAS</name>
<evidence type="ECO:0000256" key="2">
    <source>
        <dbReference type="ARBA" id="ARBA00024325"/>
    </source>
</evidence>
<keyword evidence="1" id="KW-0749">Sporulation</keyword>
<sequence>MEQQQNQQQQSPVNQGMPGSPQVNHGGHELFDMHEVLAGTVGVLDQFMMLRQFIQDQQLADILDRQYQFILGLYNLTAECFKTGQKPSQETSTYMMKEQNQAVYGIKPTQPKKPNQSLSDVKDLGISGHMLGLIKAQASLLTMSSLEMTNPVTRRVLSAQIQQYVEMAYEIFLYQNKHGYYQVPQLNAQDMQTMLNSFAPAQGQPQMPPTKGQTGQQQQNLH</sequence>
<dbReference type="InterPro" id="IPR012851">
    <property type="entry name" value="Spore_coat_CotF-like"/>
</dbReference>